<evidence type="ECO:0000259" key="1">
    <source>
        <dbReference type="Pfam" id="PF00350"/>
    </source>
</evidence>
<dbReference type="InterPro" id="IPR045063">
    <property type="entry name" value="Dynamin_N"/>
</dbReference>
<gene>
    <name evidence="2" type="ORF">H9862_06885</name>
</gene>
<evidence type="ECO:0000313" key="2">
    <source>
        <dbReference type="EMBL" id="HIX20307.1"/>
    </source>
</evidence>
<protein>
    <submittedName>
        <fullName evidence="2">Dynamin family protein</fullName>
    </submittedName>
</protein>
<dbReference type="PANTHER" id="PTHR26392:SF92">
    <property type="entry name" value="PROTEIN KINASE DOMAIN-CONTAINING PROTEIN"/>
    <property type="match status" value="1"/>
</dbReference>
<dbReference type="SUPFAM" id="SSF52540">
    <property type="entry name" value="P-loop containing nucleoside triphosphate hydrolases"/>
    <property type="match status" value="1"/>
</dbReference>
<reference evidence="2" key="1">
    <citation type="journal article" date="2021" name="PeerJ">
        <title>Extensive microbial diversity within the chicken gut microbiome revealed by metagenomics and culture.</title>
        <authorList>
            <person name="Gilroy R."/>
            <person name="Ravi A."/>
            <person name="Getino M."/>
            <person name="Pursley I."/>
            <person name="Horton D.L."/>
            <person name="Alikhan N.F."/>
            <person name="Baker D."/>
            <person name="Gharbi K."/>
            <person name="Hall N."/>
            <person name="Watson M."/>
            <person name="Adriaenssens E.M."/>
            <person name="Foster-Nyarko E."/>
            <person name="Jarju S."/>
            <person name="Secka A."/>
            <person name="Antonio M."/>
            <person name="Oren A."/>
            <person name="Chaudhuri R.R."/>
            <person name="La Ragione R."/>
            <person name="Hildebrand F."/>
            <person name="Pallen M.J."/>
        </authorList>
    </citation>
    <scope>NUCLEOTIDE SEQUENCE</scope>
    <source>
        <strain evidence="2">14975</strain>
    </source>
</reference>
<dbReference type="PANTHER" id="PTHR26392">
    <property type="entry name" value="MITOGEN-ACTIVATED PROTEIN KINASE KINASE KINASE 7-RELATED"/>
    <property type="match status" value="1"/>
</dbReference>
<accession>A0A9D1VC87</accession>
<dbReference type="Proteomes" id="UP000823964">
    <property type="component" value="Unassembled WGS sequence"/>
</dbReference>
<dbReference type="EMBL" id="DXFQ01000125">
    <property type="protein sequence ID" value="HIX20307.1"/>
    <property type="molecule type" value="Genomic_DNA"/>
</dbReference>
<dbReference type="Gene3D" id="3.40.50.300">
    <property type="entry name" value="P-loop containing nucleotide triphosphate hydrolases"/>
    <property type="match status" value="1"/>
</dbReference>
<comment type="caution">
    <text evidence="2">The sequence shown here is derived from an EMBL/GenBank/DDBJ whole genome shotgun (WGS) entry which is preliminary data.</text>
</comment>
<dbReference type="AlphaFoldDB" id="A0A9D1VC87"/>
<name>A0A9D1VC87_9BACT</name>
<feature type="domain" description="Dynamin N-terminal" evidence="1">
    <location>
        <begin position="42"/>
        <end position="177"/>
    </location>
</feature>
<reference evidence="2" key="2">
    <citation type="submission" date="2021-04" db="EMBL/GenBank/DDBJ databases">
        <authorList>
            <person name="Gilroy R."/>
        </authorList>
    </citation>
    <scope>NUCLEOTIDE SEQUENCE</scope>
    <source>
        <strain evidence="2">14975</strain>
    </source>
</reference>
<evidence type="ECO:0000313" key="3">
    <source>
        <dbReference type="Proteomes" id="UP000823964"/>
    </source>
</evidence>
<proteinExistence type="predicted"/>
<organism evidence="2 3">
    <name type="scientific">Candidatus Akkermansia intestinigallinarum</name>
    <dbReference type="NCBI Taxonomy" id="2838431"/>
    <lineage>
        <taxon>Bacteria</taxon>
        <taxon>Pseudomonadati</taxon>
        <taxon>Verrucomicrobiota</taxon>
        <taxon>Verrucomicrobiia</taxon>
        <taxon>Verrucomicrobiales</taxon>
        <taxon>Akkermansiaceae</taxon>
        <taxon>Akkermansia</taxon>
    </lineage>
</organism>
<sequence length="589" mass="64855">MKRLGHALLRLELLHKELTEQSLSTLYRERVERFCSGRFCALVMGDVKKGKSMFINAVLGSEDLAPSSPDVSPTVSFRIRYGQERSCRVFFMPRSGKEPMEVPRDTLADFATQEGNPDNEKGVDFIELTCPSPLLARGIVLIDTPGTGGHFRSAQLQCLRFAPHADAVFFVTDSVDSPIGVEEMARLRLVHELVPNLCFVQTKAGAVDQSDRDSRRKNNLSIISAGLGNCDTDDIPYFVLDSKKKMTADKKGSLQKIQRSGFASLLHFVQGVRRQRKQQMAASVVPALGGDMLKRVGAALDFRRRILEADTDEKRRELSSVLAEAEAALAAQPGDLAARLQSAIHAKVEQLGKDAEKGIRALVEAKKLLAPFAEDLEKAEDLSQLQRIGYEIPASVIGELAIHMQKLQLELESRIRELLETPASFAGASRRKDGATAAALSLPPSLPGDDGTLSDIMPLVSATLCSCIAVIVGMPGRIFDLKLRRQPLVDARAALLRQFESGLAELYKCSAESLQSALRQCENDIRARIESVIMSRRASLKKARLMLQHEARMTPAEREKELELLTRSRVAFDRIQCLIDTSASAPQLA</sequence>
<dbReference type="InterPro" id="IPR027417">
    <property type="entry name" value="P-loop_NTPase"/>
</dbReference>
<dbReference type="Pfam" id="PF00350">
    <property type="entry name" value="Dynamin_N"/>
    <property type="match status" value="1"/>
</dbReference>